<keyword evidence="2" id="KW-0732">Signal</keyword>
<dbReference type="InterPro" id="IPR051407">
    <property type="entry name" value="Bact_OM_lipoprot/Surf_antigen"/>
</dbReference>
<evidence type="ECO:0008006" key="9">
    <source>
        <dbReference type="Google" id="ProtNLM"/>
    </source>
</evidence>
<comment type="subcellular location">
    <subcellularLocation>
        <location evidence="1">Membrane</location>
    </subcellularLocation>
</comment>
<dbReference type="Proteomes" id="UP000234845">
    <property type="component" value="Unassembled WGS sequence"/>
</dbReference>
<gene>
    <name evidence="7" type="ORF">CWI75_09005</name>
</gene>
<accession>A0A2N5Y386</accession>
<dbReference type="Pfam" id="PF05433">
    <property type="entry name" value="Rick_17kDa_Anti"/>
    <property type="match status" value="1"/>
</dbReference>
<evidence type="ECO:0000313" key="7">
    <source>
        <dbReference type="EMBL" id="PLW82848.1"/>
    </source>
</evidence>
<name>A0A2N5Y386_9GAMM</name>
<dbReference type="PANTHER" id="PTHR35603:SF2">
    <property type="entry name" value="OUTER MEMBRANE LIPOPROTEIN"/>
    <property type="match status" value="1"/>
</dbReference>
<dbReference type="PROSITE" id="PS51257">
    <property type="entry name" value="PROKAR_LIPOPROTEIN"/>
    <property type="match status" value="1"/>
</dbReference>
<reference evidence="8" key="1">
    <citation type="submission" date="2017-11" db="EMBL/GenBank/DDBJ databases">
        <title>The draft genome sequence of Chromatocurvus sp. F02.</title>
        <authorList>
            <person name="Du Z.-J."/>
            <person name="Chang Y.-Q."/>
        </authorList>
    </citation>
    <scope>NUCLEOTIDE SEQUENCE [LARGE SCALE GENOMIC DNA]</scope>
    <source>
        <strain evidence="8">F02</strain>
    </source>
</reference>
<proteinExistence type="predicted"/>
<evidence type="ECO:0000256" key="3">
    <source>
        <dbReference type="ARBA" id="ARBA00023136"/>
    </source>
</evidence>
<evidence type="ECO:0000256" key="1">
    <source>
        <dbReference type="ARBA" id="ARBA00004370"/>
    </source>
</evidence>
<dbReference type="GO" id="GO:0019867">
    <property type="term" value="C:outer membrane"/>
    <property type="evidence" value="ECO:0007669"/>
    <property type="project" value="InterPro"/>
</dbReference>
<keyword evidence="4" id="KW-0449">Lipoprotein</keyword>
<evidence type="ECO:0000313" key="8">
    <source>
        <dbReference type="Proteomes" id="UP000234845"/>
    </source>
</evidence>
<feature type="domain" description="Glycine zipper 2TM" evidence="5">
    <location>
        <begin position="29"/>
        <end position="70"/>
    </location>
</feature>
<keyword evidence="3" id="KW-0472">Membrane</keyword>
<dbReference type="InterPro" id="IPR016364">
    <property type="entry name" value="Surface_antigen_Rickettsia"/>
</dbReference>
<keyword evidence="4" id="KW-0564">Palmitate</keyword>
<evidence type="ECO:0000256" key="2">
    <source>
        <dbReference type="ARBA" id="ARBA00022729"/>
    </source>
</evidence>
<evidence type="ECO:0000259" key="6">
    <source>
        <dbReference type="Pfam" id="PF16998"/>
    </source>
</evidence>
<evidence type="ECO:0000256" key="4">
    <source>
        <dbReference type="ARBA" id="ARBA00023139"/>
    </source>
</evidence>
<dbReference type="InterPro" id="IPR032635">
    <property type="entry name" value="Anti_2"/>
</dbReference>
<organism evidence="7 8">
    <name type="scientific">Kineobactrum sediminis</name>
    <dbReference type="NCBI Taxonomy" id="1905677"/>
    <lineage>
        <taxon>Bacteria</taxon>
        <taxon>Pseudomonadati</taxon>
        <taxon>Pseudomonadota</taxon>
        <taxon>Gammaproteobacteria</taxon>
        <taxon>Cellvibrionales</taxon>
        <taxon>Halieaceae</taxon>
        <taxon>Kineobactrum</taxon>
    </lineage>
</organism>
<comment type="caution">
    <text evidence="7">The sequence shown here is derived from an EMBL/GenBank/DDBJ whole genome shotgun (WGS) entry which is preliminary data.</text>
</comment>
<dbReference type="Pfam" id="PF16998">
    <property type="entry name" value="17kDa_Anti_2"/>
    <property type="match status" value="1"/>
</dbReference>
<evidence type="ECO:0000259" key="5">
    <source>
        <dbReference type="Pfam" id="PF05433"/>
    </source>
</evidence>
<dbReference type="PIRSF" id="PIRSF002721">
    <property type="entry name" value="Surface_antigen_Rickettsia"/>
    <property type="match status" value="1"/>
</dbReference>
<feature type="domain" description="Surface antigen" evidence="6">
    <location>
        <begin position="92"/>
        <end position="151"/>
    </location>
</feature>
<dbReference type="AlphaFoldDB" id="A0A2N5Y386"/>
<dbReference type="PANTHER" id="PTHR35603">
    <property type="match status" value="1"/>
</dbReference>
<dbReference type="InterPro" id="IPR008816">
    <property type="entry name" value="Gly_zipper_2TM_dom"/>
</dbReference>
<dbReference type="OrthoDB" id="6170015at2"/>
<sequence length="152" mass="16234">MTRWRSALAATTIIAVVGCTPYQGENEQAGTILGGVLGGAVGSQVGGGTGRTVATVIGTLLGAQVGSRIGIQMDETDRQRTAYTLETTPTGQTGEWKNPDTGAYYEVEPTRTFDRNGSPCREYVLEAEIGGREEQVYGVACRQEDGNWKIQE</sequence>
<keyword evidence="8" id="KW-1185">Reference proteome</keyword>
<protein>
    <recommendedName>
        <fullName evidence="9">Glycine zipper 2TM domain-containing protein</fullName>
    </recommendedName>
</protein>
<dbReference type="EMBL" id="PKLZ01000007">
    <property type="protein sequence ID" value="PLW82848.1"/>
    <property type="molecule type" value="Genomic_DNA"/>
</dbReference>